<reference evidence="1 2" key="1">
    <citation type="journal article" date="2013" name="Front. Plant Sci.">
        <title>The Reference Genome of the Halophytic Plant Eutrema salsugineum.</title>
        <authorList>
            <person name="Yang R."/>
            <person name="Jarvis D.E."/>
            <person name="Chen H."/>
            <person name="Beilstein M.A."/>
            <person name="Grimwood J."/>
            <person name="Jenkins J."/>
            <person name="Shu S."/>
            <person name="Prochnik S."/>
            <person name="Xin M."/>
            <person name="Ma C."/>
            <person name="Schmutz J."/>
            <person name="Wing R.A."/>
            <person name="Mitchell-Olds T."/>
            <person name="Schumaker K.S."/>
            <person name="Wang X."/>
        </authorList>
    </citation>
    <scope>NUCLEOTIDE SEQUENCE [LARGE SCALE GENOMIC DNA]</scope>
</reference>
<dbReference type="Gramene" id="ESQ30878">
    <property type="protein sequence ID" value="ESQ30878"/>
    <property type="gene ID" value="EUTSA_v10012061mg"/>
</dbReference>
<dbReference type="AlphaFoldDB" id="V4KU21"/>
<evidence type="ECO:0000313" key="1">
    <source>
        <dbReference type="EMBL" id="ESQ30878.1"/>
    </source>
</evidence>
<accession>V4KU21</accession>
<dbReference type="PANTHER" id="PTHR33054">
    <property type="entry name" value="CCHC-TYPE DOMAIN-CONTAINING PROTEIN"/>
    <property type="match status" value="1"/>
</dbReference>
<protein>
    <submittedName>
        <fullName evidence="1">Uncharacterized protein</fullName>
    </submittedName>
</protein>
<dbReference type="KEGG" id="eus:EUTSA_v10012061mg"/>
<evidence type="ECO:0000313" key="2">
    <source>
        <dbReference type="Proteomes" id="UP000030689"/>
    </source>
</evidence>
<dbReference type="PANTHER" id="PTHR33054:SF9">
    <property type="entry name" value="CCHC-TYPE DOMAIN-CONTAINING PROTEIN"/>
    <property type="match status" value="1"/>
</dbReference>
<dbReference type="EMBL" id="KI517809">
    <property type="protein sequence ID" value="ESQ30878.1"/>
    <property type="molecule type" value="Genomic_DNA"/>
</dbReference>
<sequence length="167" mass="19395">MLVTDIFVTNIFQRNDCNQHFWKERFISGLPSFFAERVINKLKDYSGGQPIPWNTITYGQLFAFVKKQGHKSTECKMKKKINEIFQDQPDIQEKLTKLLISESEISEETDSDYLINEIENSSDSSSESQELSDNLCNCKTINVITKETDKQFLLDIIDKIDDPEIKK</sequence>
<gene>
    <name evidence="1" type="ORF">EUTSA_v10012061mg</name>
</gene>
<keyword evidence="2" id="KW-1185">Reference proteome</keyword>
<proteinExistence type="predicted"/>
<dbReference type="Proteomes" id="UP000030689">
    <property type="component" value="Unassembled WGS sequence"/>
</dbReference>
<name>V4KU21_EUTSA</name>
<organism evidence="1 2">
    <name type="scientific">Eutrema salsugineum</name>
    <name type="common">Saltwater cress</name>
    <name type="synonym">Sisymbrium salsugineum</name>
    <dbReference type="NCBI Taxonomy" id="72664"/>
    <lineage>
        <taxon>Eukaryota</taxon>
        <taxon>Viridiplantae</taxon>
        <taxon>Streptophyta</taxon>
        <taxon>Embryophyta</taxon>
        <taxon>Tracheophyta</taxon>
        <taxon>Spermatophyta</taxon>
        <taxon>Magnoliopsida</taxon>
        <taxon>eudicotyledons</taxon>
        <taxon>Gunneridae</taxon>
        <taxon>Pentapetalae</taxon>
        <taxon>rosids</taxon>
        <taxon>malvids</taxon>
        <taxon>Brassicales</taxon>
        <taxon>Brassicaceae</taxon>
        <taxon>Eutremeae</taxon>
        <taxon>Eutrema</taxon>
    </lineage>
</organism>